<dbReference type="Proteomes" id="UP000030960">
    <property type="component" value="Unassembled WGS sequence"/>
</dbReference>
<dbReference type="STRING" id="561184.SAMN05216376_104142"/>
<dbReference type="PRINTS" id="PR00081">
    <property type="entry name" value="GDHRDH"/>
</dbReference>
<protein>
    <submittedName>
        <fullName evidence="2">3-oxoacyl-[acyl-carrier protein] reductase</fullName>
    </submittedName>
</protein>
<evidence type="ECO:0000313" key="3">
    <source>
        <dbReference type="Proteomes" id="UP000030960"/>
    </source>
</evidence>
<reference evidence="2 3" key="1">
    <citation type="submission" date="2014-10" db="EMBL/GenBank/DDBJ databases">
        <title>Genome sequence of Ponticoccus sp. strain UMTAT08 isolated from clonal culture of toxic dinoflagellate Alexandrium tamiyavanichii.</title>
        <authorList>
            <person name="Gan H.Y."/>
            <person name="Muhd D.-D."/>
            <person name="Mohd Noor M.E."/>
            <person name="Yeong Y.S."/>
            <person name="Usup G."/>
        </authorList>
    </citation>
    <scope>NUCLEOTIDE SEQUENCE [LARGE SCALE GENOMIC DNA]</scope>
    <source>
        <strain evidence="2 3">UMTAT08</strain>
    </source>
</reference>
<dbReference type="EMBL" id="JSUQ01000015">
    <property type="protein sequence ID" value="KHQ51782.1"/>
    <property type="molecule type" value="Genomic_DNA"/>
</dbReference>
<dbReference type="InterPro" id="IPR002347">
    <property type="entry name" value="SDR_fam"/>
</dbReference>
<proteinExistence type="inferred from homology"/>
<dbReference type="InterPro" id="IPR036291">
    <property type="entry name" value="NAD(P)-bd_dom_sf"/>
</dbReference>
<organism evidence="2 3">
    <name type="scientific">Mameliella alba</name>
    <dbReference type="NCBI Taxonomy" id="561184"/>
    <lineage>
        <taxon>Bacteria</taxon>
        <taxon>Pseudomonadati</taxon>
        <taxon>Pseudomonadota</taxon>
        <taxon>Alphaproteobacteria</taxon>
        <taxon>Rhodobacterales</taxon>
        <taxon>Roseobacteraceae</taxon>
        <taxon>Mameliella</taxon>
    </lineage>
</organism>
<sequence>MIVNIGSFFERLGAKQSTAHCASKAAVGAITRCLAAEWGRYGVSAVNVAPGYIETDINTDYLSSPEGRAQVSARSFLNRPGRVDEIAALVGTLVSGKVPFLAGETVFVDGSHGISL</sequence>
<dbReference type="OrthoDB" id="9779623at2"/>
<dbReference type="SUPFAM" id="SSF51735">
    <property type="entry name" value="NAD(P)-binding Rossmann-fold domains"/>
    <property type="match status" value="1"/>
</dbReference>
<keyword evidence="3" id="KW-1185">Reference proteome</keyword>
<dbReference type="Gene3D" id="3.40.50.720">
    <property type="entry name" value="NAD(P)-binding Rossmann-like Domain"/>
    <property type="match status" value="1"/>
</dbReference>
<dbReference type="PATRIC" id="fig|1515334.3.peg.3703"/>
<dbReference type="RefSeq" id="WP_052244636.1">
    <property type="nucleotide sequence ID" value="NZ_JSUQ01000015.1"/>
</dbReference>
<comment type="caution">
    <text evidence="2">The sequence shown here is derived from an EMBL/GenBank/DDBJ whole genome shotgun (WGS) entry which is preliminary data.</text>
</comment>
<dbReference type="PANTHER" id="PTHR42760">
    <property type="entry name" value="SHORT-CHAIN DEHYDROGENASES/REDUCTASES FAMILY MEMBER"/>
    <property type="match status" value="1"/>
</dbReference>
<comment type="similarity">
    <text evidence="1">Belongs to the short-chain dehydrogenases/reductases (SDR) family.</text>
</comment>
<evidence type="ECO:0000313" key="2">
    <source>
        <dbReference type="EMBL" id="KHQ51782.1"/>
    </source>
</evidence>
<dbReference type="CDD" id="cd05233">
    <property type="entry name" value="SDR_c"/>
    <property type="match status" value="1"/>
</dbReference>
<gene>
    <name evidence="2" type="ORF">OA50_03684</name>
</gene>
<dbReference type="GO" id="GO:0016616">
    <property type="term" value="F:oxidoreductase activity, acting on the CH-OH group of donors, NAD or NADP as acceptor"/>
    <property type="evidence" value="ECO:0007669"/>
    <property type="project" value="TreeGrafter"/>
</dbReference>
<name>A0A0B3RUK4_9RHOB</name>
<dbReference type="Pfam" id="PF13561">
    <property type="entry name" value="adh_short_C2"/>
    <property type="match status" value="1"/>
</dbReference>
<dbReference type="AlphaFoldDB" id="A0A0B3RUK4"/>
<accession>A0A0B3RUK4</accession>
<evidence type="ECO:0000256" key="1">
    <source>
        <dbReference type="ARBA" id="ARBA00006484"/>
    </source>
</evidence>